<dbReference type="GO" id="GO:0006508">
    <property type="term" value="P:proteolysis"/>
    <property type="evidence" value="ECO:0007669"/>
    <property type="project" value="InterPro"/>
</dbReference>
<dbReference type="Pfam" id="PF19259">
    <property type="entry name" value="Ty3_capsid"/>
    <property type="match status" value="1"/>
</dbReference>
<dbReference type="Pfam" id="PF08284">
    <property type="entry name" value="RVP_2"/>
    <property type="match status" value="1"/>
</dbReference>
<name>A0AAW2TZK4_SESRA</name>
<dbReference type="SUPFAM" id="SSF50630">
    <property type="entry name" value="Acid proteases"/>
    <property type="match status" value="1"/>
</dbReference>
<reference evidence="3" key="2">
    <citation type="journal article" date="2024" name="Plant">
        <title>Genomic evolution and insights into agronomic trait innovations of Sesamum species.</title>
        <authorList>
            <person name="Miao H."/>
            <person name="Wang L."/>
            <person name="Qu L."/>
            <person name="Liu H."/>
            <person name="Sun Y."/>
            <person name="Le M."/>
            <person name="Wang Q."/>
            <person name="Wei S."/>
            <person name="Zheng Y."/>
            <person name="Lin W."/>
            <person name="Duan Y."/>
            <person name="Cao H."/>
            <person name="Xiong S."/>
            <person name="Wang X."/>
            <person name="Wei L."/>
            <person name="Li C."/>
            <person name="Ma Q."/>
            <person name="Ju M."/>
            <person name="Zhao R."/>
            <person name="Li G."/>
            <person name="Mu C."/>
            <person name="Tian Q."/>
            <person name="Mei H."/>
            <person name="Zhang T."/>
            <person name="Gao T."/>
            <person name="Zhang H."/>
        </authorList>
    </citation>
    <scope>NUCLEOTIDE SEQUENCE</scope>
    <source>
        <strain evidence="3">G02</strain>
    </source>
</reference>
<proteinExistence type="predicted"/>
<protein>
    <recommendedName>
        <fullName evidence="2">Ty3 transposon capsid-like protein domain-containing protein</fullName>
    </recommendedName>
</protein>
<dbReference type="CDD" id="cd00303">
    <property type="entry name" value="retropepsin_like"/>
    <property type="match status" value="1"/>
</dbReference>
<dbReference type="Gene3D" id="2.40.70.10">
    <property type="entry name" value="Acid Proteases"/>
    <property type="match status" value="1"/>
</dbReference>
<dbReference type="AlphaFoldDB" id="A0AAW2TZK4"/>
<gene>
    <name evidence="3" type="ORF">Sradi_1908400</name>
</gene>
<feature type="compositionally biased region" description="Polar residues" evidence="1">
    <location>
        <begin position="289"/>
        <end position="309"/>
    </location>
</feature>
<dbReference type="InterPro" id="IPR021109">
    <property type="entry name" value="Peptidase_aspartic_dom_sf"/>
</dbReference>
<dbReference type="InterPro" id="IPR032567">
    <property type="entry name" value="RTL1-rel"/>
</dbReference>
<dbReference type="InterPro" id="IPR045358">
    <property type="entry name" value="Ty3_capsid"/>
</dbReference>
<dbReference type="PANTHER" id="PTHR15503">
    <property type="entry name" value="LDOC1 RELATED"/>
    <property type="match status" value="1"/>
</dbReference>
<accession>A0AAW2TZK4</accession>
<feature type="region of interest" description="Disordered" evidence="1">
    <location>
        <begin position="289"/>
        <end position="326"/>
    </location>
</feature>
<organism evidence="3">
    <name type="scientific">Sesamum radiatum</name>
    <name type="common">Black benniseed</name>
    <dbReference type="NCBI Taxonomy" id="300843"/>
    <lineage>
        <taxon>Eukaryota</taxon>
        <taxon>Viridiplantae</taxon>
        <taxon>Streptophyta</taxon>
        <taxon>Embryophyta</taxon>
        <taxon>Tracheophyta</taxon>
        <taxon>Spermatophyta</taxon>
        <taxon>Magnoliopsida</taxon>
        <taxon>eudicotyledons</taxon>
        <taxon>Gunneridae</taxon>
        <taxon>Pentapetalae</taxon>
        <taxon>asterids</taxon>
        <taxon>lamiids</taxon>
        <taxon>Lamiales</taxon>
        <taxon>Pedaliaceae</taxon>
        <taxon>Sesamum</taxon>
    </lineage>
</organism>
<evidence type="ECO:0000256" key="1">
    <source>
        <dbReference type="SAM" id="MobiDB-lite"/>
    </source>
</evidence>
<dbReference type="InterPro" id="IPR001969">
    <property type="entry name" value="Aspartic_peptidase_AS"/>
</dbReference>
<sequence length="560" mass="63561">MADGTRLKELHEAQRKTDLLLVDERARRQAGEEQTHECLDQITETQEGLKSAVVNVERGLATVQQQLQSIIEQLQHYNKNKSILGEGLTASMDKGSSSRITIHHLIGNETTNQSNSGSYNALHRMEFPLFNGEDARAWIRRCTRYFQMIPIPEDQKVPLASVHMEGRAELWYQSHVEKRGEPSSAELIVAILERFEDLDHERVVSDFNQLHQETTVHAYLQRFEELEAQMLIFNKNLGEEFFMMKFISGLKQEIKGHVATMNPTTLTQAIVLARKQEITVNAILSKTQPNLKNTQPKPTYRPQNKTPTFKPSYKPSFKSRNENSQPRRLLTEAEMRARREKNLCYNCDEIFTPEEVQAYEEENEQVEEQGEEAETEDVTLSLNAMRGNVSSGTLRVKGIVNGKEIHILIDSGSTHSFIDEKVAKALGIKTELTTLMVVSVADGYKMMSKVICPELSWEIQGFQFTYPVRTLKLGGCDFVLGCDWLGAHNPVELDFDQLTVTISQKDGKVILRALPQKNGSMLITPDSLSGLLGRKTYDLFGQMLSTETLKDRGSHLMRMV</sequence>
<reference evidence="3" key="1">
    <citation type="submission" date="2020-06" db="EMBL/GenBank/DDBJ databases">
        <authorList>
            <person name="Li T."/>
            <person name="Hu X."/>
            <person name="Zhang T."/>
            <person name="Song X."/>
            <person name="Zhang H."/>
            <person name="Dai N."/>
            <person name="Sheng W."/>
            <person name="Hou X."/>
            <person name="Wei L."/>
        </authorList>
    </citation>
    <scope>NUCLEOTIDE SEQUENCE</scope>
    <source>
        <strain evidence="3">G02</strain>
        <tissue evidence="3">Leaf</tissue>
    </source>
</reference>
<dbReference type="PROSITE" id="PS00141">
    <property type="entry name" value="ASP_PROTEASE"/>
    <property type="match status" value="1"/>
</dbReference>
<feature type="domain" description="Ty3 transposon capsid-like protein" evidence="2">
    <location>
        <begin position="146"/>
        <end position="293"/>
    </location>
</feature>
<evidence type="ECO:0000259" key="2">
    <source>
        <dbReference type="Pfam" id="PF19259"/>
    </source>
</evidence>
<evidence type="ECO:0000313" key="3">
    <source>
        <dbReference type="EMBL" id="KAL0409740.1"/>
    </source>
</evidence>
<dbReference type="GO" id="GO:0004190">
    <property type="term" value="F:aspartic-type endopeptidase activity"/>
    <property type="evidence" value="ECO:0007669"/>
    <property type="project" value="InterPro"/>
</dbReference>
<dbReference type="EMBL" id="JACGWJ010000007">
    <property type="protein sequence ID" value="KAL0409740.1"/>
    <property type="molecule type" value="Genomic_DNA"/>
</dbReference>
<comment type="caution">
    <text evidence="3">The sequence shown here is derived from an EMBL/GenBank/DDBJ whole genome shotgun (WGS) entry which is preliminary data.</text>
</comment>
<dbReference type="PANTHER" id="PTHR15503:SF40">
    <property type="match status" value="1"/>
</dbReference>